<dbReference type="Proteomes" id="UP000477386">
    <property type="component" value="Unassembled WGS sequence"/>
</dbReference>
<dbReference type="AlphaFoldDB" id="A0A6M0ICH1"/>
<dbReference type="RefSeq" id="WP_164035240.1">
    <property type="nucleotide sequence ID" value="NZ_JAAGNZ010000001.1"/>
</dbReference>
<evidence type="ECO:0000313" key="1">
    <source>
        <dbReference type="EMBL" id="NEU65946.1"/>
    </source>
</evidence>
<protein>
    <recommendedName>
        <fullName evidence="3">Uracil-DNA glycosylase</fullName>
    </recommendedName>
</protein>
<keyword evidence="2" id="KW-1185">Reference proteome</keyword>
<proteinExistence type="predicted"/>
<organism evidence="1 2">
    <name type="scientific">Spirosoma agri</name>
    <dbReference type="NCBI Taxonomy" id="1987381"/>
    <lineage>
        <taxon>Bacteria</taxon>
        <taxon>Pseudomonadati</taxon>
        <taxon>Bacteroidota</taxon>
        <taxon>Cytophagia</taxon>
        <taxon>Cytophagales</taxon>
        <taxon>Cytophagaceae</taxon>
        <taxon>Spirosoma</taxon>
    </lineage>
</organism>
<name>A0A6M0ICH1_9BACT</name>
<reference evidence="1 2" key="1">
    <citation type="submission" date="2020-02" db="EMBL/GenBank/DDBJ databases">
        <title>Draft genome sequence of two Spirosoma agri KCTC 52727 and Spirosoma terrae KCTC 52035.</title>
        <authorList>
            <person name="Rojas J."/>
            <person name="Ambika Manirajan B."/>
            <person name="Ratering S."/>
            <person name="Suarez C."/>
            <person name="Schnell S."/>
        </authorList>
    </citation>
    <scope>NUCLEOTIDE SEQUENCE [LARGE SCALE GENOMIC DNA]</scope>
    <source>
        <strain evidence="1 2">KCTC 52727</strain>
    </source>
</reference>
<comment type="caution">
    <text evidence="1">The sequence shown here is derived from an EMBL/GenBank/DDBJ whole genome shotgun (WGS) entry which is preliminary data.</text>
</comment>
<dbReference type="EMBL" id="JAAGNZ010000001">
    <property type="protein sequence ID" value="NEU65946.1"/>
    <property type="molecule type" value="Genomic_DNA"/>
</dbReference>
<evidence type="ECO:0000313" key="2">
    <source>
        <dbReference type="Proteomes" id="UP000477386"/>
    </source>
</evidence>
<accession>A0A6M0ICH1</accession>
<gene>
    <name evidence="1" type="ORF">GK091_03570</name>
</gene>
<sequence length="222" mass="26251">METESLFVKFKELYKERSLHDCQNKFIRDGIIDPIFFSSQQTKILFIAKEHNHLGNPIENPDEDDYRKWWNYHVHLQFSHRISEWAYGILNGFPEGIEQLRYDQKHLALRSIAFINVKKASGNSKADSNVICHYISESRNLLHQQIEMISPTLIICCLRQDYYIESLFQLKMNTVETGIFSYGNWEGVPVINFYHPSSRKKKLFLYQQLQEAVNHIKCMDGQ</sequence>
<evidence type="ECO:0008006" key="3">
    <source>
        <dbReference type="Google" id="ProtNLM"/>
    </source>
</evidence>